<dbReference type="PROSITE" id="PS50940">
    <property type="entry name" value="CHIT_BIND_II"/>
    <property type="match status" value="1"/>
</dbReference>
<dbReference type="Pfam" id="PF00057">
    <property type="entry name" value="Ldl_recept_a"/>
    <property type="match status" value="1"/>
</dbReference>
<dbReference type="CDD" id="cd00112">
    <property type="entry name" value="LDLa"/>
    <property type="match status" value="1"/>
</dbReference>
<dbReference type="InterPro" id="IPR011330">
    <property type="entry name" value="Glyco_hydro/deAcase_b/a-brl"/>
</dbReference>
<dbReference type="GO" id="GO:0005576">
    <property type="term" value="C:extracellular region"/>
    <property type="evidence" value="ECO:0007669"/>
    <property type="project" value="InterPro"/>
</dbReference>
<feature type="disulfide bond" evidence="2">
    <location>
        <begin position="133"/>
        <end position="151"/>
    </location>
</feature>
<dbReference type="InterPro" id="IPR002557">
    <property type="entry name" value="Chitin-bd_dom"/>
</dbReference>
<dbReference type="PROSITE" id="PS01209">
    <property type="entry name" value="LDLRA_1"/>
    <property type="match status" value="1"/>
</dbReference>
<protein>
    <submittedName>
        <fullName evidence="5">Gastrolith protein</fullName>
    </submittedName>
</protein>
<feature type="signal peptide" evidence="3">
    <location>
        <begin position="1"/>
        <end position="19"/>
    </location>
</feature>
<organism evidence="5">
    <name type="scientific">Hirondellea gigas</name>
    <dbReference type="NCBI Taxonomy" id="1518452"/>
    <lineage>
        <taxon>Eukaryota</taxon>
        <taxon>Metazoa</taxon>
        <taxon>Ecdysozoa</taxon>
        <taxon>Arthropoda</taxon>
        <taxon>Crustacea</taxon>
        <taxon>Multicrustacea</taxon>
        <taxon>Malacostraca</taxon>
        <taxon>Eumalacostraca</taxon>
        <taxon>Peracarida</taxon>
        <taxon>Amphipoda</taxon>
        <taxon>Amphilochidea</taxon>
        <taxon>Lysianassida</taxon>
        <taxon>Lysianassidira</taxon>
        <taxon>Lysianassoidea</taxon>
        <taxon>Lysianassidae</taxon>
        <taxon>Hirondellea</taxon>
    </lineage>
</organism>
<dbReference type="InterPro" id="IPR036508">
    <property type="entry name" value="Chitin-bd_dom_sf"/>
</dbReference>
<dbReference type="Gene3D" id="4.10.400.10">
    <property type="entry name" value="Low-density Lipoprotein Receptor"/>
    <property type="match status" value="1"/>
</dbReference>
<dbReference type="SUPFAM" id="SSF57625">
    <property type="entry name" value="Invertebrate chitin-binding proteins"/>
    <property type="match status" value="1"/>
</dbReference>
<feature type="chain" id="PRO_5025639205" evidence="3">
    <location>
        <begin position="20"/>
        <end position="551"/>
    </location>
</feature>
<dbReference type="PANTHER" id="PTHR45985">
    <property type="match status" value="1"/>
</dbReference>
<evidence type="ECO:0000256" key="2">
    <source>
        <dbReference type="PROSITE-ProRule" id="PRU00124"/>
    </source>
</evidence>
<accession>A0A6A7FMW0</accession>
<evidence type="ECO:0000256" key="3">
    <source>
        <dbReference type="SAM" id="SignalP"/>
    </source>
</evidence>
<feature type="disulfide bond" evidence="2">
    <location>
        <begin position="126"/>
        <end position="138"/>
    </location>
</feature>
<dbReference type="GO" id="GO:0005975">
    <property type="term" value="P:carbohydrate metabolic process"/>
    <property type="evidence" value="ECO:0007669"/>
    <property type="project" value="InterPro"/>
</dbReference>
<sequence>MNAVVLLCCFAALWAAADGQRMDISVMDPEFYCKRRPEIEFFRKQLPEDISEEEARAKCRHFYRCVGAGGSNRKLVMKNSCGYAMFFDIELQTCQVRTKVHNCVVWEKFQKAKPKWPLEPGEVNNCPGGEIECGSGECLSRSFFCDDKKDCADGSDENICNDPRTDPNAADKCNPRKCLWDEGCFCSVDGSRIPGELEPHQTPQMILITFTGAINEESMLVYQKIFSSTVKNKGNDCTAKGTFFVSNAFTNYSAVQELARKGHEIGSASVTNNNDKEYWSNLSSDDYQSEFDDGRMTIERFSNLTQGDIIGMRVPQGRVGGNQQFKMMVDWGFLYDSSLAAPRGNVPIWPYTLQHRMPHKCLGTDQNCPTRNFTVWEMVMNELDRRDDPFFSELLTGCHYIDQCANLIDPKQFRNFLETNLQHHYQTNRAPLGLHFTSAYFLTRKDFLREFSKWIADVSQRGDFFFVNMLQAINWMEAPIEIAALNSYPEWKLKCDPKGLPYCSLPNPCATKPPRPLAHEGRMYLHTCEDCPRVYPWLYDPYGEGPGGFDL</sequence>
<dbReference type="PROSITE" id="PS50068">
    <property type="entry name" value="LDLRA_2"/>
    <property type="match status" value="1"/>
</dbReference>
<evidence type="ECO:0000259" key="4">
    <source>
        <dbReference type="PROSITE" id="PS50940"/>
    </source>
</evidence>
<dbReference type="PANTHER" id="PTHR45985:SF1">
    <property type="entry name" value="VERMIFORM, ISOFORM I"/>
    <property type="match status" value="1"/>
</dbReference>
<dbReference type="InterPro" id="IPR023415">
    <property type="entry name" value="LDLR_class-A_CS"/>
</dbReference>
<dbReference type="InterPro" id="IPR036055">
    <property type="entry name" value="LDL_receptor-like_sf"/>
</dbReference>
<proteinExistence type="evidence at transcript level"/>
<dbReference type="Gene3D" id="3.20.20.370">
    <property type="entry name" value="Glycoside hydrolase/deacetylase"/>
    <property type="match status" value="1"/>
</dbReference>
<evidence type="ECO:0000313" key="5">
    <source>
        <dbReference type="EMBL" id="LAC19529.1"/>
    </source>
</evidence>
<keyword evidence="3" id="KW-0732">Signal</keyword>
<dbReference type="InterPro" id="IPR002172">
    <property type="entry name" value="LDrepeatLR_classA_rpt"/>
</dbReference>
<feature type="disulfide bond" evidence="2">
    <location>
        <begin position="145"/>
        <end position="160"/>
    </location>
</feature>
<name>A0A6A7FMW0_9CRUS</name>
<feature type="domain" description="Chitin-binding type-2" evidence="4">
    <location>
        <begin position="30"/>
        <end position="105"/>
    </location>
</feature>
<dbReference type="SUPFAM" id="SSF88713">
    <property type="entry name" value="Glycoside hydrolase/deacetylase"/>
    <property type="match status" value="1"/>
</dbReference>
<keyword evidence="1 2" id="KW-1015">Disulfide bond</keyword>
<dbReference type="EMBL" id="IACT01000074">
    <property type="protein sequence ID" value="LAC19529.1"/>
    <property type="molecule type" value="mRNA"/>
</dbReference>
<evidence type="ECO:0000256" key="1">
    <source>
        <dbReference type="ARBA" id="ARBA00023157"/>
    </source>
</evidence>
<dbReference type="SMART" id="SM00192">
    <property type="entry name" value="LDLa"/>
    <property type="match status" value="1"/>
</dbReference>
<dbReference type="InterPro" id="IPR052740">
    <property type="entry name" value="CE4"/>
</dbReference>
<dbReference type="GO" id="GO:0008061">
    <property type="term" value="F:chitin binding"/>
    <property type="evidence" value="ECO:0007669"/>
    <property type="project" value="InterPro"/>
</dbReference>
<dbReference type="SUPFAM" id="SSF57424">
    <property type="entry name" value="LDL receptor-like module"/>
    <property type="match status" value="1"/>
</dbReference>
<reference evidence="5" key="1">
    <citation type="submission" date="2017-11" db="EMBL/GenBank/DDBJ databases">
        <title>The sensing device of the deep-sea amphipod.</title>
        <authorList>
            <person name="Kobayashi H."/>
            <person name="Nagahama T."/>
            <person name="Arai W."/>
            <person name="Sasagawa Y."/>
            <person name="Umeda M."/>
            <person name="Hayashi T."/>
            <person name="Nikaido I."/>
            <person name="Watanabe H."/>
            <person name="Oguri K."/>
            <person name="Kitazato H."/>
            <person name="Fujioka K."/>
            <person name="Kido Y."/>
            <person name="Takami H."/>
        </authorList>
    </citation>
    <scope>NUCLEOTIDE SEQUENCE</scope>
    <source>
        <tissue evidence="5">Whole body</tissue>
    </source>
</reference>
<dbReference type="AlphaFoldDB" id="A0A6A7FMW0"/>